<name>T1ETR0_HELRO</name>
<dbReference type="SUPFAM" id="SSF57610">
    <property type="entry name" value="Thyroglobulin type-1 domain"/>
    <property type="match status" value="1"/>
</dbReference>
<dbReference type="RefSeq" id="XP_009025364.1">
    <property type="nucleotide sequence ID" value="XM_009027116.1"/>
</dbReference>
<evidence type="ECO:0000313" key="5">
    <source>
        <dbReference type="EMBL" id="ESN96129.1"/>
    </source>
</evidence>
<dbReference type="InterPro" id="IPR000716">
    <property type="entry name" value="Thyroglobulin_1"/>
</dbReference>
<dbReference type="KEGG" id="hro:HELRODRAFT_163159"/>
<reference evidence="6" key="3">
    <citation type="submission" date="2015-06" db="UniProtKB">
        <authorList>
            <consortium name="EnsemblMetazoa"/>
        </authorList>
    </citation>
    <scope>IDENTIFICATION</scope>
</reference>
<evidence type="ECO:0000313" key="7">
    <source>
        <dbReference type="Proteomes" id="UP000015101"/>
    </source>
</evidence>
<evidence type="ECO:0000259" key="4">
    <source>
        <dbReference type="PROSITE" id="PS51162"/>
    </source>
</evidence>
<feature type="compositionally biased region" description="Acidic residues" evidence="3">
    <location>
        <begin position="287"/>
        <end position="297"/>
    </location>
</feature>
<evidence type="ECO:0000256" key="1">
    <source>
        <dbReference type="ARBA" id="ARBA00023157"/>
    </source>
</evidence>
<dbReference type="Gene3D" id="4.10.800.10">
    <property type="entry name" value="Thyroglobulin type-1"/>
    <property type="match status" value="1"/>
</dbReference>
<dbReference type="CDD" id="cd00191">
    <property type="entry name" value="TY"/>
    <property type="match status" value="1"/>
</dbReference>
<protein>
    <recommendedName>
        <fullName evidence="4">Thyroglobulin type-1 domain-containing protein</fullName>
    </recommendedName>
</protein>
<dbReference type="HOGENOM" id="CLU_724199_0_0_1"/>
<dbReference type="CTD" id="20199960"/>
<evidence type="ECO:0000256" key="3">
    <source>
        <dbReference type="SAM" id="MobiDB-lite"/>
    </source>
</evidence>
<sequence length="382" mass="43726">MKALIHSLIMLAFNGEPNYSMHHSWSQVTPRYLTHSHNDSAPIFFLPIPPFILFTITKFTMNFDDLVEELNDLDVDVTVRFPWEGPMISRKQSCLTAALSSGSAFNYQPSCTQDGDYTPKQCFLRRCWCSTVSGYPFKKLAPATSKKKNNQSKSRKNIQSTTASNKNDQSEATSKNIGQSTENYKYWLVHDWSDFSNYDLDLQTDWLFKGMQALYLNCDNLRKEFDKDYDEFLTVLASMKEQNGGNDLEKFITDNMLTPSKEGIWGFKWRTGGDEDVGVDNIYEGADGGDDGDDETGDQIKNGARGKNMGYDNNNNNNNDNNNINNNINNDKNKDNNNDNNNNYKDNKENTIARRNFKGMRRKRVVKREASAFVKKYNSLTN</sequence>
<dbReference type="InParanoid" id="T1ETR0"/>
<feature type="compositionally biased region" description="Polar residues" evidence="3">
    <location>
        <begin position="158"/>
        <end position="175"/>
    </location>
</feature>
<dbReference type="Pfam" id="PF00086">
    <property type="entry name" value="Thyroglobulin_1"/>
    <property type="match status" value="1"/>
</dbReference>
<feature type="region of interest" description="Disordered" evidence="3">
    <location>
        <begin position="280"/>
        <end position="350"/>
    </location>
</feature>
<dbReference type="EMBL" id="AMQM01001310">
    <property type="status" value="NOT_ANNOTATED_CDS"/>
    <property type="molecule type" value="Genomic_DNA"/>
</dbReference>
<dbReference type="InterPro" id="IPR036857">
    <property type="entry name" value="Thyroglobulin_1_sf"/>
</dbReference>
<comment type="caution">
    <text evidence="2">Lacks conserved residue(s) required for the propagation of feature annotation.</text>
</comment>
<proteinExistence type="predicted"/>
<organism evidence="6 7">
    <name type="scientific">Helobdella robusta</name>
    <name type="common">Californian leech</name>
    <dbReference type="NCBI Taxonomy" id="6412"/>
    <lineage>
        <taxon>Eukaryota</taxon>
        <taxon>Metazoa</taxon>
        <taxon>Spiralia</taxon>
        <taxon>Lophotrochozoa</taxon>
        <taxon>Annelida</taxon>
        <taxon>Clitellata</taxon>
        <taxon>Hirudinea</taxon>
        <taxon>Rhynchobdellida</taxon>
        <taxon>Glossiphoniidae</taxon>
        <taxon>Helobdella</taxon>
    </lineage>
</organism>
<dbReference type="AlphaFoldDB" id="T1ETR0"/>
<dbReference type="Proteomes" id="UP000015101">
    <property type="component" value="Unassembled WGS sequence"/>
</dbReference>
<feature type="domain" description="Thyroglobulin type-1" evidence="4">
    <location>
        <begin position="91"/>
        <end position="154"/>
    </location>
</feature>
<dbReference type="OrthoDB" id="406800at2759"/>
<accession>T1ETR0</accession>
<feature type="compositionally biased region" description="Low complexity" evidence="3">
    <location>
        <begin position="311"/>
        <end position="330"/>
    </location>
</feature>
<feature type="region of interest" description="Disordered" evidence="3">
    <location>
        <begin position="143"/>
        <end position="175"/>
    </location>
</feature>
<dbReference type="EMBL" id="KB097495">
    <property type="protein sequence ID" value="ESN96129.1"/>
    <property type="molecule type" value="Genomic_DNA"/>
</dbReference>
<dbReference type="PROSITE" id="PS51162">
    <property type="entry name" value="THYROGLOBULIN_1_2"/>
    <property type="match status" value="1"/>
</dbReference>
<keyword evidence="1" id="KW-1015">Disulfide bond</keyword>
<feature type="compositionally biased region" description="Basic residues" evidence="3">
    <location>
        <begin position="145"/>
        <end position="156"/>
    </location>
</feature>
<reference evidence="5 7" key="2">
    <citation type="journal article" date="2013" name="Nature">
        <title>Insights into bilaterian evolution from three spiralian genomes.</title>
        <authorList>
            <person name="Simakov O."/>
            <person name="Marletaz F."/>
            <person name="Cho S.J."/>
            <person name="Edsinger-Gonzales E."/>
            <person name="Havlak P."/>
            <person name="Hellsten U."/>
            <person name="Kuo D.H."/>
            <person name="Larsson T."/>
            <person name="Lv J."/>
            <person name="Arendt D."/>
            <person name="Savage R."/>
            <person name="Osoegawa K."/>
            <person name="de Jong P."/>
            <person name="Grimwood J."/>
            <person name="Chapman J.A."/>
            <person name="Shapiro H."/>
            <person name="Aerts A."/>
            <person name="Otillar R.P."/>
            <person name="Terry A.Y."/>
            <person name="Boore J.L."/>
            <person name="Grigoriev I.V."/>
            <person name="Lindberg D.R."/>
            <person name="Seaver E.C."/>
            <person name="Weisblat D.A."/>
            <person name="Putnam N.H."/>
            <person name="Rokhsar D.S."/>
        </authorList>
    </citation>
    <scope>NUCLEOTIDE SEQUENCE</scope>
</reference>
<keyword evidence="7" id="KW-1185">Reference proteome</keyword>
<dbReference type="GeneID" id="20199960"/>
<evidence type="ECO:0000313" key="6">
    <source>
        <dbReference type="EnsemblMetazoa" id="HelroP163159"/>
    </source>
</evidence>
<reference evidence="7" key="1">
    <citation type="submission" date="2012-12" db="EMBL/GenBank/DDBJ databases">
        <authorList>
            <person name="Hellsten U."/>
            <person name="Grimwood J."/>
            <person name="Chapman J.A."/>
            <person name="Shapiro H."/>
            <person name="Aerts A."/>
            <person name="Otillar R.P."/>
            <person name="Terry A.Y."/>
            <person name="Boore J.L."/>
            <person name="Simakov O."/>
            <person name="Marletaz F."/>
            <person name="Cho S.-J."/>
            <person name="Edsinger-Gonzales E."/>
            <person name="Havlak P."/>
            <person name="Kuo D.-H."/>
            <person name="Larsson T."/>
            <person name="Lv J."/>
            <person name="Arendt D."/>
            <person name="Savage R."/>
            <person name="Osoegawa K."/>
            <person name="de Jong P."/>
            <person name="Lindberg D.R."/>
            <person name="Seaver E.C."/>
            <person name="Weisblat D.A."/>
            <person name="Putnam N.H."/>
            <person name="Grigoriev I.V."/>
            <person name="Rokhsar D.S."/>
        </authorList>
    </citation>
    <scope>NUCLEOTIDE SEQUENCE</scope>
</reference>
<dbReference type="EnsemblMetazoa" id="HelroT163159">
    <property type="protein sequence ID" value="HelroP163159"/>
    <property type="gene ID" value="HelroG163159"/>
</dbReference>
<gene>
    <name evidence="6" type="primary">20199960</name>
    <name evidence="5" type="ORF">HELRODRAFT_163159</name>
</gene>
<evidence type="ECO:0000256" key="2">
    <source>
        <dbReference type="PROSITE-ProRule" id="PRU00500"/>
    </source>
</evidence>